<dbReference type="PANTHER" id="PTHR36223:SF1">
    <property type="entry name" value="TRANSCRIPTION ELONGATION FACTOR EAF N-TERMINAL DOMAIN-CONTAINING PROTEIN"/>
    <property type="match status" value="1"/>
</dbReference>
<feature type="region of interest" description="Disordered" evidence="1">
    <location>
        <begin position="274"/>
        <end position="322"/>
    </location>
</feature>
<reference evidence="3" key="1">
    <citation type="submission" date="2021-07" db="EMBL/GenBank/DDBJ databases">
        <authorList>
            <person name="Durling M."/>
        </authorList>
    </citation>
    <scope>NUCLEOTIDE SEQUENCE</scope>
</reference>
<feature type="domain" description="DUF7918" evidence="2">
    <location>
        <begin position="9"/>
        <end position="245"/>
    </location>
</feature>
<evidence type="ECO:0000259" key="2">
    <source>
        <dbReference type="Pfam" id="PF25534"/>
    </source>
</evidence>
<evidence type="ECO:0000313" key="3">
    <source>
        <dbReference type="EMBL" id="CAG8956667.1"/>
    </source>
</evidence>
<dbReference type="Proteomes" id="UP000696280">
    <property type="component" value="Unassembled WGS sequence"/>
</dbReference>
<dbReference type="InterPro" id="IPR057678">
    <property type="entry name" value="DUF7918"/>
</dbReference>
<evidence type="ECO:0000313" key="4">
    <source>
        <dbReference type="Proteomes" id="UP000696280"/>
    </source>
</evidence>
<organism evidence="3 4">
    <name type="scientific">Hymenoscyphus fraxineus</name>
    <dbReference type="NCBI Taxonomy" id="746836"/>
    <lineage>
        <taxon>Eukaryota</taxon>
        <taxon>Fungi</taxon>
        <taxon>Dikarya</taxon>
        <taxon>Ascomycota</taxon>
        <taxon>Pezizomycotina</taxon>
        <taxon>Leotiomycetes</taxon>
        <taxon>Helotiales</taxon>
        <taxon>Helotiaceae</taxon>
        <taxon>Hymenoscyphus</taxon>
    </lineage>
</organism>
<dbReference type="EMBL" id="CAJVRL010000072">
    <property type="protein sequence ID" value="CAG8956667.1"/>
    <property type="molecule type" value="Genomic_DNA"/>
</dbReference>
<feature type="compositionally biased region" description="Basic and acidic residues" evidence="1">
    <location>
        <begin position="274"/>
        <end position="291"/>
    </location>
</feature>
<accession>A0A9N9L442</accession>
<protein>
    <recommendedName>
        <fullName evidence="2">DUF7918 domain-containing protein</fullName>
    </recommendedName>
</protein>
<gene>
    <name evidence="3" type="ORF">HYFRA_00012211</name>
</gene>
<evidence type="ECO:0000256" key="1">
    <source>
        <dbReference type="SAM" id="MobiDB-lite"/>
    </source>
</evidence>
<dbReference type="OrthoDB" id="3364132at2759"/>
<dbReference type="Pfam" id="PF25534">
    <property type="entry name" value="DUF7918"/>
    <property type="match status" value="1"/>
</dbReference>
<dbReference type="PANTHER" id="PTHR36223">
    <property type="entry name" value="BETA-LACTAMASE-TYPE TRANSPEPTIDASE FOLD DOMAIN CONTAINING PROTEIN"/>
    <property type="match status" value="1"/>
</dbReference>
<comment type="caution">
    <text evidence="3">The sequence shown here is derived from an EMBL/GenBank/DDBJ whole genome shotgun (WGS) entry which is preliminary data.</text>
</comment>
<name>A0A9N9L442_9HELO</name>
<dbReference type="AlphaFoldDB" id="A0A9N9L442"/>
<proteinExistence type="predicted"/>
<sequence>MAILEGLPGIQVTIESDGRPLDEYPDDEDFKFQEFSAPEKAMSTVFVPCVSDAAFSIGLRTTQEYVPSLPPHGPYHNGLNFRVYVNGKRIRGKYTPSASPGNWSSTVSKGRRSLGNNTYLYQSLSFSTIQKIDDANADRIASDTKITNQGLGEIVVVVWRVICKDDELKVTRRRKAFKNVSQVSEKALKGKAISHGVKFDQGTTAHKPSGKSCDYVDGRHSAIAMFRFKYRSREALQQEMIIPRTPSPGPVLEAARPVSNAERLARLQREMDQIKAEEEKENRPRGLKREFEDDDDLQIIGAGKSRSRATGAKVEMIDLTDD</sequence>
<keyword evidence="4" id="KW-1185">Reference proteome</keyword>